<dbReference type="EMBL" id="MRZU01000002">
    <property type="protein sequence ID" value="OUJ19426.1"/>
    <property type="molecule type" value="Genomic_DNA"/>
</dbReference>
<dbReference type="GO" id="GO:0051536">
    <property type="term" value="F:iron-sulfur cluster binding"/>
    <property type="evidence" value="ECO:0007669"/>
    <property type="project" value="InterPro"/>
</dbReference>
<dbReference type="GO" id="GO:0140097">
    <property type="term" value="F:catalytic activity, acting on DNA"/>
    <property type="evidence" value="ECO:0007669"/>
    <property type="project" value="UniProtKB-ARBA"/>
</dbReference>
<dbReference type="PANTHER" id="PTHR43324:SF1">
    <property type="entry name" value="RADICAL SAM CORE DOMAIN-CONTAINING PROTEIN"/>
    <property type="match status" value="1"/>
</dbReference>
<dbReference type="Pfam" id="PF04055">
    <property type="entry name" value="Radical_SAM"/>
    <property type="match status" value="1"/>
</dbReference>
<dbReference type="InterPro" id="IPR058240">
    <property type="entry name" value="rSAM_sf"/>
</dbReference>
<dbReference type="InterPro" id="IPR023404">
    <property type="entry name" value="rSAM_horseshoe"/>
</dbReference>
<evidence type="ECO:0000313" key="4">
    <source>
        <dbReference type="EMBL" id="OUJ19426.1"/>
    </source>
</evidence>
<dbReference type="RefSeq" id="WP_086636527.1">
    <property type="nucleotide sequence ID" value="NZ_MRZU01000002.1"/>
</dbReference>
<dbReference type="SMART" id="SM00729">
    <property type="entry name" value="Elp3"/>
    <property type="match status" value="1"/>
</dbReference>
<proteinExistence type="predicted"/>
<dbReference type="InterPro" id="IPR006638">
    <property type="entry name" value="Elp3/MiaA/NifB-like_rSAM"/>
</dbReference>
<dbReference type="SUPFAM" id="SSF102114">
    <property type="entry name" value="Radical SAM enzymes"/>
    <property type="match status" value="1"/>
</dbReference>
<name>A0A1Y3GJ58_9EURY</name>
<dbReference type="Gene3D" id="3.80.30.20">
    <property type="entry name" value="tm_1862 like domain"/>
    <property type="match status" value="1"/>
</dbReference>
<sequence>MDTEVDAVILDGYVDEPGLLGVPPYISPEPRLIAGACIEQNLTYRYITADTYRKKPESIGNPRYLIVHGGVTVPGKYLGGTPLKPFEAKLLGKGDYETFIGGPLARYNDITGYDHKITKDISAYLKDYWNGNHCKDRELTPNEREKHLTLGTEVVEQHPMHPDPLLAEISTYRGCSRYITGGCSFCSEPSYGKPVFREQKNIAKEISKLYKKGIRHYRLGGQSCIFSYKAKGIGEIETPEPKPKEIKKLFKKIWEKCPEIKVLHLDNANPQVIYEHQEKSNRILKILVEYTTPGNVLAFGLETTDPTVRETNNLNTGPEETMKAIKQVNKIGRKRGENGLPKLLPGLNFLSGLKNETPETYQKNIDYLKKIRDRGLWLRRINIRQVKSHTTDFVLEHQDEFKKFKQKVRKEIDGPILKDMIPEGTILKDVYLELNENGHTLARQIATYPILIKIEYPTEIDVYRDIAITDHGYRSLTGIEHPIYLKKATYKQLTQIPGVGKKRAGKIYVKQPKTKKEFHKLFQNKKTSKKILKYLKL</sequence>
<feature type="domain" description="Radical SAM core" evidence="3">
    <location>
        <begin position="161"/>
        <end position="415"/>
    </location>
</feature>
<dbReference type="PROSITE" id="PS51918">
    <property type="entry name" value="RADICAL_SAM"/>
    <property type="match status" value="1"/>
</dbReference>
<evidence type="ECO:0000256" key="2">
    <source>
        <dbReference type="ARBA" id="ARBA00023204"/>
    </source>
</evidence>
<keyword evidence="2" id="KW-0234">DNA repair</keyword>
<dbReference type="GO" id="GO:0016787">
    <property type="term" value="F:hydrolase activity"/>
    <property type="evidence" value="ECO:0007669"/>
    <property type="project" value="UniProtKB-ARBA"/>
</dbReference>
<dbReference type="OrthoDB" id="358785at2157"/>
<protein>
    <submittedName>
        <fullName evidence="4">Radical SAM superfamily enzyme</fullName>
    </submittedName>
</protein>
<evidence type="ECO:0000313" key="5">
    <source>
        <dbReference type="Proteomes" id="UP000195137"/>
    </source>
</evidence>
<dbReference type="Proteomes" id="UP000195137">
    <property type="component" value="Unassembled WGS sequence"/>
</dbReference>
<gene>
    <name evidence="4" type="ORF">AMET1_0096</name>
</gene>
<keyword evidence="1" id="KW-0227">DNA damage</keyword>
<reference evidence="4 5" key="1">
    <citation type="submission" date="2016-12" db="EMBL/GenBank/DDBJ databases">
        <title>Discovery of methanogenic haloarchaea.</title>
        <authorList>
            <person name="Sorokin D.Y."/>
            <person name="Makarova K.S."/>
            <person name="Abbas B."/>
            <person name="Ferrer M."/>
            <person name="Golyshin P.N."/>
        </authorList>
    </citation>
    <scope>NUCLEOTIDE SEQUENCE [LARGE SCALE GENOMIC DNA]</scope>
    <source>
        <strain evidence="4">AMET1</strain>
    </source>
</reference>
<dbReference type="SFLD" id="SFLDS00029">
    <property type="entry name" value="Radical_SAM"/>
    <property type="match status" value="1"/>
</dbReference>
<dbReference type="Pfam" id="PF00633">
    <property type="entry name" value="HHH"/>
    <property type="match status" value="1"/>
</dbReference>
<dbReference type="PANTHER" id="PTHR43324">
    <property type="match status" value="1"/>
</dbReference>
<keyword evidence="5" id="KW-1185">Reference proteome</keyword>
<organism evidence="4 5">
    <name type="scientific">Methanonatronarchaeum thermophilum</name>
    <dbReference type="NCBI Taxonomy" id="1927129"/>
    <lineage>
        <taxon>Archaea</taxon>
        <taxon>Methanobacteriati</taxon>
        <taxon>Methanobacteriota</taxon>
        <taxon>Methanonatronarchaeia</taxon>
        <taxon>Methanonatronarchaeales</taxon>
        <taxon>Methanonatronarchaeaceae</taxon>
        <taxon>Methanonatronarchaeum</taxon>
    </lineage>
</organism>
<dbReference type="GO" id="GO:0006281">
    <property type="term" value="P:DNA repair"/>
    <property type="evidence" value="ECO:0007669"/>
    <property type="project" value="UniProtKB-KW"/>
</dbReference>
<evidence type="ECO:0000259" key="3">
    <source>
        <dbReference type="PROSITE" id="PS51918"/>
    </source>
</evidence>
<dbReference type="AlphaFoldDB" id="A0A1Y3GJ58"/>
<evidence type="ECO:0000256" key="1">
    <source>
        <dbReference type="ARBA" id="ARBA00022763"/>
    </source>
</evidence>
<dbReference type="GO" id="GO:0003677">
    <property type="term" value="F:DNA binding"/>
    <property type="evidence" value="ECO:0007669"/>
    <property type="project" value="InterPro"/>
</dbReference>
<comment type="caution">
    <text evidence="4">The sequence shown here is derived from an EMBL/GenBank/DDBJ whole genome shotgun (WGS) entry which is preliminary data.</text>
</comment>
<dbReference type="SFLD" id="SFLDG01082">
    <property type="entry name" value="B12-binding_domain_containing"/>
    <property type="match status" value="1"/>
</dbReference>
<dbReference type="InterPro" id="IPR007197">
    <property type="entry name" value="rSAM"/>
</dbReference>
<dbReference type="InterPro" id="IPR000445">
    <property type="entry name" value="HhH_motif"/>
</dbReference>
<accession>A0A1Y3GJ58</accession>